<feature type="region of interest" description="Disordered" evidence="1">
    <location>
        <begin position="136"/>
        <end position="168"/>
    </location>
</feature>
<dbReference type="EMBL" id="LN890573">
    <property type="protein sequence ID" value="CUS22922.1"/>
    <property type="molecule type" value="Genomic_DNA"/>
</dbReference>
<dbReference type="Proteomes" id="UP000236544">
    <property type="component" value="Unassembled WGS sequence"/>
</dbReference>
<name>A0A0P1KS38_9SACH</name>
<proteinExistence type="predicted"/>
<keyword evidence="3" id="KW-1185">Reference proteome</keyword>
<dbReference type="InterPro" id="IPR013895">
    <property type="entry name" value="Rsc14"/>
</dbReference>
<evidence type="ECO:0000313" key="3">
    <source>
        <dbReference type="Proteomes" id="UP000236544"/>
    </source>
</evidence>
<accession>A0A0P1KS38</accession>
<evidence type="ECO:0000256" key="1">
    <source>
        <dbReference type="SAM" id="MobiDB-lite"/>
    </source>
</evidence>
<dbReference type="AlphaFoldDB" id="A0A0P1KS38"/>
<organism evidence="2 3">
    <name type="scientific">Lachancea quebecensis</name>
    <dbReference type="NCBI Taxonomy" id="1654605"/>
    <lineage>
        <taxon>Eukaryota</taxon>
        <taxon>Fungi</taxon>
        <taxon>Dikarya</taxon>
        <taxon>Ascomycota</taxon>
        <taxon>Saccharomycotina</taxon>
        <taxon>Saccharomycetes</taxon>
        <taxon>Saccharomycetales</taxon>
        <taxon>Saccharomycetaceae</taxon>
        <taxon>Lachancea</taxon>
    </lineage>
</organism>
<feature type="compositionally biased region" description="Basic and acidic residues" evidence="1">
    <location>
        <begin position="43"/>
        <end position="57"/>
    </location>
</feature>
<gene>
    <name evidence="2" type="ORF">LAQU0_S07e03246g</name>
</gene>
<feature type="region of interest" description="Disordered" evidence="1">
    <location>
        <begin position="43"/>
        <end position="72"/>
    </location>
</feature>
<sequence length="200" mass="22338">MAQYDLGYYDTISGLSALESSHKISLPEGQLLELCTRDSNARKDRDNINEAAEEKDRRDKRRTPVHGYLSKTDPNVTLSSTYELNHTLLGGHVPRATLEALSSTDFAQYFQKVIDFEKALQTHNYFAAQNVNAVSTVPSSPASSLTPSTPAPASQVDNTRRPRSQQSDGVKKVILCKLCKARFSGPRRFTNMKKHMCMRS</sequence>
<evidence type="ECO:0000313" key="2">
    <source>
        <dbReference type="EMBL" id="CUS22922.1"/>
    </source>
</evidence>
<reference evidence="3" key="1">
    <citation type="submission" date="2015-10" db="EMBL/GenBank/DDBJ databases">
        <authorList>
            <person name="Devillers H."/>
        </authorList>
    </citation>
    <scope>NUCLEOTIDE SEQUENCE [LARGE SCALE GENOMIC DNA]</scope>
</reference>
<dbReference type="GO" id="GO:0006338">
    <property type="term" value="P:chromatin remodeling"/>
    <property type="evidence" value="ECO:0007669"/>
    <property type="project" value="InterPro"/>
</dbReference>
<feature type="compositionally biased region" description="Low complexity" evidence="1">
    <location>
        <begin position="136"/>
        <end position="154"/>
    </location>
</feature>
<protein>
    <submittedName>
        <fullName evidence="2">LAQU0S07e03246g1_1</fullName>
    </submittedName>
</protein>
<dbReference type="OrthoDB" id="4060948at2759"/>
<dbReference type="Pfam" id="PF08586">
    <property type="entry name" value="Rsc14"/>
    <property type="match status" value="1"/>
</dbReference>
<dbReference type="GO" id="GO:0016586">
    <property type="term" value="C:RSC-type complex"/>
    <property type="evidence" value="ECO:0007669"/>
    <property type="project" value="InterPro"/>
</dbReference>